<evidence type="ECO:0000313" key="7">
    <source>
        <dbReference type="EMBL" id="CRK19846.1"/>
    </source>
</evidence>
<evidence type="ECO:0000256" key="2">
    <source>
        <dbReference type="ARBA" id="ARBA00022801"/>
    </source>
</evidence>
<gene>
    <name evidence="7" type="ORF">BN1708_000500</name>
</gene>
<evidence type="ECO:0000256" key="1">
    <source>
        <dbReference type="ARBA" id="ARBA00009176"/>
    </source>
</evidence>
<feature type="region of interest" description="Disordered" evidence="4">
    <location>
        <begin position="903"/>
        <end position="1003"/>
    </location>
</feature>
<dbReference type="Gene3D" id="3.90.245.10">
    <property type="entry name" value="Ribonucleoside hydrolase-like"/>
    <property type="match status" value="1"/>
</dbReference>
<dbReference type="Pfam" id="PF09814">
    <property type="entry name" value="HECT_2"/>
    <property type="match status" value="1"/>
</dbReference>
<protein>
    <recommendedName>
        <fullName evidence="6">Inosine/uridine-preferring nucleoside hydrolase domain-containing protein</fullName>
    </recommendedName>
</protein>
<feature type="compositionally biased region" description="Basic and acidic residues" evidence="4">
    <location>
        <begin position="609"/>
        <end position="632"/>
    </location>
</feature>
<evidence type="ECO:0000256" key="3">
    <source>
        <dbReference type="ARBA" id="ARBA00023295"/>
    </source>
</evidence>
<dbReference type="InterPro" id="IPR001910">
    <property type="entry name" value="Inosine/uridine_hydrolase_dom"/>
</dbReference>
<feature type="region of interest" description="Disordered" evidence="4">
    <location>
        <begin position="606"/>
        <end position="634"/>
    </location>
</feature>
<dbReference type="GO" id="GO:0005829">
    <property type="term" value="C:cytosol"/>
    <property type="evidence" value="ECO:0007669"/>
    <property type="project" value="TreeGrafter"/>
</dbReference>
<dbReference type="InterPro" id="IPR019193">
    <property type="entry name" value="UBQ-conj_enz_E2-bd_prot"/>
</dbReference>
<dbReference type="STRING" id="100787.A0A0G4LCY1"/>
<feature type="compositionally biased region" description="Low complexity" evidence="4">
    <location>
        <begin position="946"/>
        <end position="955"/>
    </location>
</feature>
<feature type="transmembrane region" description="Helical" evidence="5">
    <location>
        <begin position="1027"/>
        <end position="1050"/>
    </location>
</feature>
<comment type="similarity">
    <text evidence="1">Belongs to the IUNH family.</text>
</comment>
<dbReference type="Proteomes" id="UP000044602">
    <property type="component" value="Unassembled WGS sequence"/>
</dbReference>
<accession>A0A0G4LCY1</accession>
<evidence type="ECO:0000259" key="6">
    <source>
        <dbReference type="Pfam" id="PF01156"/>
    </source>
</evidence>
<dbReference type="InterPro" id="IPR036452">
    <property type="entry name" value="Ribo_hydro-like"/>
</dbReference>
<dbReference type="SUPFAM" id="SSF53590">
    <property type="entry name" value="Nucleoside hydrolase"/>
    <property type="match status" value="1"/>
</dbReference>
<dbReference type="FunFam" id="3.90.245.10:FF:000006">
    <property type="entry name" value="Inosine-uridine preferring nucleoside hydrolase"/>
    <property type="match status" value="1"/>
</dbReference>
<organism evidence="7 8">
    <name type="scientific">Verticillium longisporum</name>
    <name type="common">Verticillium dahliae var. longisporum</name>
    <dbReference type="NCBI Taxonomy" id="100787"/>
    <lineage>
        <taxon>Eukaryota</taxon>
        <taxon>Fungi</taxon>
        <taxon>Dikarya</taxon>
        <taxon>Ascomycota</taxon>
        <taxon>Pezizomycotina</taxon>
        <taxon>Sordariomycetes</taxon>
        <taxon>Hypocreomycetidae</taxon>
        <taxon>Glomerellales</taxon>
        <taxon>Plectosphaerellaceae</taxon>
        <taxon>Verticillium</taxon>
    </lineage>
</organism>
<dbReference type="InterPro" id="IPR023186">
    <property type="entry name" value="IUNH"/>
</dbReference>
<evidence type="ECO:0000313" key="8">
    <source>
        <dbReference type="Proteomes" id="UP000044602"/>
    </source>
</evidence>
<keyword evidence="5" id="KW-0812">Transmembrane</keyword>
<keyword evidence="5" id="KW-1133">Transmembrane helix</keyword>
<dbReference type="PANTHER" id="PTHR12304:SF56">
    <property type="entry name" value="HYDROLASE, PUTATIVE (AFU_ORTHOLOGUE AFUA_1G11790)-RELATED"/>
    <property type="match status" value="1"/>
</dbReference>
<evidence type="ECO:0000256" key="5">
    <source>
        <dbReference type="SAM" id="Phobius"/>
    </source>
</evidence>
<feature type="domain" description="Inosine/uridine-preferring nucleoside hydrolase" evidence="6">
    <location>
        <begin position="6"/>
        <end position="373"/>
    </location>
</feature>
<dbReference type="AlphaFoldDB" id="A0A0G4LCY1"/>
<reference evidence="7 8" key="1">
    <citation type="submission" date="2015-05" db="EMBL/GenBank/DDBJ databases">
        <authorList>
            <person name="Wang D.B."/>
            <person name="Wang M."/>
        </authorList>
    </citation>
    <scope>NUCLEOTIDE SEQUENCE [LARGE SCALE GENOMIC DNA]</scope>
    <source>
        <strain evidence="7">VL1</strain>
    </source>
</reference>
<dbReference type="PANTHER" id="PTHR12304">
    <property type="entry name" value="INOSINE-URIDINE PREFERRING NUCLEOSIDE HYDROLASE"/>
    <property type="match status" value="1"/>
</dbReference>
<keyword evidence="3" id="KW-0326">Glycosidase</keyword>
<keyword evidence="5" id="KW-0472">Membrane</keyword>
<feature type="compositionally biased region" description="Basic and acidic residues" evidence="4">
    <location>
        <begin position="921"/>
        <end position="935"/>
    </location>
</feature>
<evidence type="ECO:0000256" key="4">
    <source>
        <dbReference type="SAM" id="MobiDB-lite"/>
    </source>
</evidence>
<name>A0A0G4LCY1_VERLO</name>
<proteinExistence type="inferred from homology"/>
<dbReference type="GO" id="GO:0006152">
    <property type="term" value="P:purine nucleoside catabolic process"/>
    <property type="evidence" value="ECO:0007669"/>
    <property type="project" value="TreeGrafter"/>
</dbReference>
<keyword evidence="8" id="KW-1185">Reference proteome</keyword>
<sequence length="1053" mass="113208">MAPNRIIIDTDPGVDDVLAMLLALSVNPDELEVAMISVTYGNVELQSCLKNAVALFHVLEKELTWRKENGKAENFGTLKTHKPIIAVGAEHPLEDDQLMADYFHGVDGLHGVHTEHPHLDAEDTWKSLFHKDSAALDHDPSPYSQYFTASKEPAHKEILRLLRESPKDTLTLIAVGPMTNFALAAAEDPETFLKAKEVLVMGGAVNVEGNITPVAEFNTYADTVATARVFALTSPSPKSTMPPLSQMRSSLPAYPEKLSRKLKLTLFPLDITTPHLLNKNYFTARVKPFVDAGSPLAVWVNHFLSGTFNKIDSLVGDGNEPGLSLHDPLTIWYAITQSDARWKGTPQLEDIRIETSGQWTRGMHVVDRRTRAKVGEAAVELELGASTTDDVDVLTLADAAGDDDGWLNVTKGNRINRIIASPGEDAFADFIITPTALDPSLVPESLDTKMAPMATHDTVVIYAELLPNIRHISIAVSLPSPVDASTSVQTSAHGDSILVTHRGESTEARLPGPVSAPSALPIPATPPSGPTSLAWRLPVSTSVTLPSTRHELQPTVPWSAHDLTPKAAVACRQCGEAVVPEGRLHEWKDLPSENWAEMMDFWHCHKPHDHGQEKNGDGDGGGDGDHDDEHLTKRGYGANSSIAAQTRVGFVDLTSFLLAEEDCTGLRFSTPDATWTRRTAAAALDADPAAQPPRLLHVTCASCAVHMGFYNTSIASVVLFKWQTTCAAASTPAETAQPTGADCLAATLLATLSRSGSSKSVIVPTIQAPPTPNDDDSDSTQQQQQQALHVWVLNSNITYASSLRPAAGPRSALKLLYKPIAVAQADAMLASFALDVQEVTFPAAVIAAAARGFEASALLLPAGERLFHGWRVALLDNPGLVVSIEHRSPSHLIDRFISDHQRLRDQKEKGHMSSTTPRPPATHDKTPTRVSKDITRPPTSPPPSSPDSVATSAATGDRTMPSLEAPRPVHAAGTPAHTPTQTGPRRGLPSHVTPDGLEANGAPSKTWEVCAHGQQHEVDPRRKRLGIVYTVLAGLFILAFTIVAAVLAGLCSK</sequence>
<dbReference type="Pfam" id="PF01156">
    <property type="entry name" value="IU_nuc_hydro"/>
    <property type="match status" value="1"/>
</dbReference>
<keyword evidence="2" id="KW-0378">Hydrolase</keyword>
<dbReference type="GO" id="GO:0008477">
    <property type="term" value="F:purine nucleosidase activity"/>
    <property type="evidence" value="ECO:0007669"/>
    <property type="project" value="TreeGrafter"/>
</dbReference>
<dbReference type="EMBL" id="CVQH01011112">
    <property type="protein sequence ID" value="CRK19846.1"/>
    <property type="molecule type" value="Genomic_DNA"/>
</dbReference>
<feature type="region of interest" description="Disordered" evidence="4">
    <location>
        <begin position="763"/>
        <end position="783"/>
    </location>
</feature>